<dbReference type="Gene3D" id="3.40.50.300">
    <property type="entry name" value="P-loop containing nucleotide triphosphate hydrolases"/>
    <property type="match status" value="1"/>
</dbReference>
<dbReference type="FunFam" id="3.40.50.300:FF:000335">
    <property type="entry name" value="ATP binding cassette subfamily A member 5"/>
    <property type="match status" value="1"/>
</dbReference>
<keyword evidence="2" id="KW-0813">Transport</keyword>
<keyword evidence="3" id="KW-0812">Transmembrane</keyword>
<dbReference type="CDD" id="cd03263">
    <property type="entry name" value="ABC_subfamily_A"/>
    <property type="match status" value="1"/>
</dbReference>
<feature type="domain" description="ABC transporter" evidence="8">
    <location>
        <begin position="3"/>
        <end position="232"/>
    </location>
</feature>
<accession>A0A916S8C4</accession>
<dbReference type="Pfam" id="PF00005">
    <property type="entry name" value="ABC_tran"/>
    <property type="match status" value="1"/>
</dbReference>
<name>A0A916S8C4_9BACI</name>
<dbReference type="InterPro" id="IPR003439">
    <property type="entry name" value="ABC_transporter-like_ATP-bd"/>
</dbReference>
<evidence type="ECO:0000256" key="7">
    <source>
        <dbReference type="ARBA" id="ARBA00023136"/>
    </source>
</evidence>
<dbReference type="SMART" id="SM00382">
    <property type="entry name" value="AAA"/>
    <property type="match status" value="1"/>
</dbReference>
<reference evidence="9" key="2">
    <citation type="submission" date="2020-09" db="EMBL/GenBank/DDBJ databases">
        <authorList>
            <person name="Sun Q."/>
            <person name="Zhou Y."/>
        </authorList>
    </citation>
    <scope>NUCLEOTIDE SEQUENCE</scope>
    <source>
        <strain evidence="9">CGMCC 1.12408</strain>
    </source>
</reference>
<keyword evidence="5 9" id="KW-0067">ATP-binding</keyword>
<evidence type="ECO:0000313" key="10">
    <source>
        <dbReference type="Proteomes" id="UP000613512"/>
    </source>
</evidence>
<dbReference type="GO" id="GO:0016020">
    <property type="term" value="C:membrane"/>
    <property type="evidence" value="ECO:0007669"/>
    <property type="project" value="UniProtKB-SubCell"/>
</dbReference>
<proteinExistence type="predicted"/>
<organism evidence="9 10">
    <name type="scientific">Ornithinibacillus halotolerans</name>
    <dbReference type="NCBI Taxonomy" id="1274357"/>
    <lineage>
        <taxon>Bacteria</taxon>
        <taxon>Bacillati</taxon>
        <taxon>Bacillota</taxon>
        <taxon>Bacilli</taxon>
        <taxon>Bacillales</taxon>
        <taxon>Bacillaceae</taxon>
        <taxon>Ornithinibacillus</taxon>
    </lineage>
</organism>
<keyword evidence="7" id="KW-0472">Membrane</keyword>
<comment type="subcellular location">
    <subcellularLocation>
        <location evidence="1">Membrane</location>
        <topology evidence="1">Multi-pass membrane protein</topology>
    </subcellularLocation>
</comment>
<comment type="caution">
    <text evidence="9">The sequence shown here is derived from an EMBL/GenBank/DDBJ whole genome shotgun (WGS) entry which is preliminary data.</text>
</comment>
<evidence type="ECO:0000256" key="2">
    <source>
        <dbReference type="ARBA" id="ARBA00022448"/>
    </source>
</evidence>
<evidence type="ECO:0000259" key="8">
    <source>
        <dbReference type="PROSITE" id="PS50893"/>
    </source>
</evidence>
<gene>
    <name evidence="9" type="ORF">GCM10008025_34180</name>
</gene>
<keyword evidence="4" id="KW-0547">Nucleotide-binding</keyword>
<evidence type="ECO:0000256" key="5">
    <source>
        <dbReference type="ARBA" id="ARBA00022840"/>
    </source>
</evidence>
<dbReference type="PANTHER" id="PTHR43038">
    <property type="entry name" value="ATP-BINDING CASSETTE, SUB-FAMILY H, MEMBER 1"/>
    <property type="match status" value="1"/>
</dbReference>
<dbReference type="RefSeq" id="WP_188385890.1">
    <property type="nucleotide sequence ID" value="NZ_BMEY01000023.1"/>
</dbReference>
<reference evidence="9" key="1">
    <citation type="journal article" date="2014" name="Int. J. Syst. Evol. Microbiol.">
        <title>Complete genome sequence of Corynebacterium casei LMG S-19264T (=DSM 44701T), isolated from a smear-ripened cheese.</title>
        <authorList>
            <consortium name="US DOE Joint Genome Institute (JGI-PGF)"/>
            <person name="Walter F."/>
            <person name="Albersmeier A."/>
            <person name="Kalinowski J."/>
            <person name="Ruckert C."/>
        </authorList>
    </citation>
    <scope>NUCLEOTIDE SEQUENCE</scope>
    <source>
        <strain evidence="9">CGMCC 1.12408</strain>
    </source>
</reference>
<dbReference type="EMBL" id="BMEY01000023">
    <property type="protein sequence ID" value="GGA88716.1"/>
    <property type="molecule type" value="Genomic_DNA"/>
</dbReference>
<evidence type="ECO:0000256" key="1">
    <source>
        <dbReference type="ARBA" id="ARBA00004141"/>
    </source>
</evidence>
<dbReference type="SUPFAM" id="SSF52540">
    <property type="entry name" value="P-loop containing nucleoside triphosphate hydrolases"/>
    <property type="match status" value="1"/>
</dbReference>
<evidence type="ECO:0000313" key="9">
    <source>
        <dbReference type="EMBL" id="GGA88716.1"/>
    </source>
</evidence>
<dbReference type="AlphaFoldDB" id="A0A916S8C4"/>
<protein>
    <submittedName>
        <fullName evidence="9">ABC transporter ATP-binding protein</fullName>
    </submittedName>
</protein>
<dbReference type="PROSITE" id="PS00211">
    <property type="entry name" value="ABC_TRANSPORTER_1"/>
    <property type="match status" value="1"/>
</dbReference>
<dbReference type="PROSITE" id="PS50893">
    <property type="entry name" value="ABC_TRANSPORTER_2"/>
    <property type="match status" value="1"/>
</dbReference>
<dbReference type="Proteomes" id="UP000613512">
    <property type="component" value="Unassembled WGS sequence"/>
</dbReference>
<evidence type="ECO:0000256" key="6">
    <source>
        <dbReference type="ARBA" id="ARBA00022989"/>
    </source>
</evidence>
<dbReference type="GO" id="GO:0016887">
    <property type="term" value="F:ATP hydrolysis activity"/>
    <property type="evidence" value="ECO:0007669"/>
    <property type="project" value="InterPro"/>
</dbReference>
<dbReference type="GO" id="GO:0005524">
    <property type="term" value="F:ATP binding"/>
    <property type="evidence" value="ECO:0007669"/>
    <property type="project" value="UniProtKB-KW"/>
</dbReference>
<keyword evidence="6" id="KW-1133">Transmembrane helix</keyword>
<dbReference type="InterPro" id="IPR017871">
    <property type="entry name" value="ABC_transporter-like_CS"/>
</dbReference>
<dbReference type="PANTHER" id="PTHR43038:SF3">
    <property type="entry name" value="ABC TRANSPORTER G FAMILY MEMBER 20 ISOFORM X1"/>
    <property type="match status" value="1"/>
</dbReference>
<evidence type="ECO:0000256" key="4">
    <source>
        <dbReference type="ARBA" id="ARBA00022741"/>
    </source>
</evidence>
<dbReference type="InterPro" id="IPR003593">
    <property type="entry name" value="AAA+_ATPase"/>
</dbReference>
<keyword evidence="10" id="KW-1185">Reference proteome</keyword>
<sequence>MAVLLKNLSKSYKEKVVVDQLTLEIKQGEFFALLGSNGAGKTTTIKMLSCLLTPTSGEAVLLGDNVVTSPHIVKQKINVSPQETAIAPNLTVKENLEFVARIYGANKEQARQLAKNMMEQFRLLDKAKTKAKTLSGGWQRRLSIAMALISNPKVLFLDEPTLGLDVRARRELWNILEQLKGKVTVILTTHYLDEAESLADRIGIMHQGKLQALGTANELKSEMEMDSLEDIFLSLTEEGVK</sequence>
<dbReference type="InterPro" id="IPR027417">
    <property type="entry name" value="P-loop_NTPase"/>
</dbReference>
<evidence type="ECO:0000256" key="3">
    <source>
        <dbReference type="ARBA" id="ARBA00022692"/>
    </source>
</evidence>